<dbReference type="InterPro" id="IPR027417">
    <property type="entry name" value="P-loop_NTPase"/>
</dbReference>
<evidence type="ECO:0000256" key="3">
    <source>
        <dbReference type="ARBA" id="ARBA00022806"/>
    </source>
</evidence>
<dbReference type="Pfam" id="PF00271">
    <property type="entry name" value="Helicase_C"/>
    <property type="match status" value="1"/>
</dbReference>
<dbReference type="SUPFAM" id="SSF52540">
    <property type="entry name" value="P-loop containing nucleoside triphosphate hydrolases"/>
    <property type="match status" value="1"/>
</dbReference>
<dbReference type="PANTHER" id="PTHR47959">
    <property type="entry name" value="ATP-DEPENDENT RNA HELICASE RHLE-RELATED"/>
    <property type="match status" value="1"/>
</dbReference>
<dbReference type="Pfam" id="PF00270">
    <property type="entry name" value="DEAD"/>
    <property type="match status" value="1"/>
</dbReference>
<dbReference type="InterPro" id="IPR011545">
    <property type="entry name" value="DEAD/DEAH_box_helicase_dom"/>
</dbReference>
<evidence type="ECO:0000256" key="5">
    <source>
        <dbReference type="ARBA" id="ARBA00038437"/>
    </source>
</evidence>
<dbReference type="InterPro" id="IPR014001">
    <property type="entry name" value="Helicase_ATP-bd"/>
</dbReference>
<evidence type="ECO:0000256" key="2">
    <source>
        <dbReference type="ARBA" id="ARBA00022801"/>
    </source>
</evidence>
<dbReference type="GO" id="GO:0005829">
    <property type="term" value="C:cytosol"/>
    <property type="evidence" value="ECO:0007669"/>
    <property type="project" value="TreeGrafter"/>
</dbReference>
<evidence type="ECO:0000256" key="8">
    <source>
        <dbReference type="SAM" id="MobiDB-lite"/>
    </source>
</evidence>
<comment type="similarity">
    <text evidence="5 7">Belongs to the DEAD box helicase family.</text>
</comment>
<evidence type="ECO:0000259" key="9">
    <source>
        <dbReference type="PROSITE" id="PS51192"/>
    </source>
</evidence>
<evidence type="ECO:0000313" key="12">
    <source>
        <dbReference type="EMBL" id="MBK1616940.1"/>
    </source>
</evidence>
<dbReference type="CDD" id="cd18787">
    <property type="entry name" value="SF2_C_DEAD"/>
    <property type="match status" value="1"/>
</dbReference>
<accession>A0A9X0W4Y9</accession>
<dbReference type="InterPro" id="IPR050079">
    <property type="entry name" value="DEAD_box_RNA_helicase"/>
</dbReference>
<dbReference type="EMBL" id="NRRY01000001">
    <property type="protein sequence ID" value="MBK1616940.1"/>
    <property type="molecule type" value="Genomic_DNA"/>
</dbReference>
<evidence type="ECO:0000256" key="1">
    <source>
        <dbReference type="ARBA" id="ARBA00022741"/>
    </source>
</evidence>
<dbReference type="GO" id="GO:0003724">
    <property type="term" value="F:RNA helicase activity"/>
    <property type="evidence" value="ECO:0007669"/>
    <property type="project" value="InterPro"/>
</dbReference>
<dbReference type="PROSITE" id="PS51194">
    <property type="entry name" value="HELICASE_CTER"/>
    <property type="match status" value="1"/>
</dbReference>
<dbReference type="AlphaFoldDB" id="A0A9X0W4Y9"/>
<dbReference type="RefSeq" id="WP_200236477.1">
    <property type="nucleotide sequence ID" value="NZ_NRRY01000001.1"/>
</dbReference>
<feature type="domain" description="Helicase C-terminal" evidence="10">
    <location>
        <begin position="236"/>
        <end position="385"/>
    </location>
</feature>
<feature type="compositionally biased region" description="Low complexity" evidence="8">
    <location>
        <begin position="455"/>
        <end position="468"/>
    </location>
</feature>
<evidence type="ECO:0000256" key="7">
    <source>
        <dbReference type="RuleBase" id="RU000492"/>
    </source>
</evidence>
<dbReference type="Gene3D" id="3.40.50.300">
    <property type="entry name" value="P-loop containing nucleotide triphosphate hydrolases"/>
    <property type="match status" value="2"/>
</dbReference>
<gene>
    <name evidence="12" type="ORF">CKO42_00450</name>
</gene>
<feature type="domain" description="DEAD-box RNA helicase Q" evidence="11">
    <location>
        <begin position="3"/>
        <end position="31"/>
    </location>
</feature>
<organism evidence="12 13">
    <name type="scientific">Lamprobacter modestohalophilus</name>
    <dbReference type="NCBI Taxonomy" id="1064514"/>
    <lineage>
        <taxon>Bacteria</taxon>
        <taxon>Pseudomonadati</taxon>
        <taxon>Pseudomonadota</taxon>
        <taxon>Gammaproteobacteria</taxon>
        <taxon>Chromatiales</taxon>
        <taxon>Chromatiaceae</taxon>
        <taxon>Lamprobacter</taxon>
    </lineage>
</organism>
<evidence type="ECO:0000256" key="4">
    <source>
        <dbReference type="ARBA" id="ARBA00022840"/>
    </source>
</evidence>
<keyword evidence="4 7" id="KW-0067">ATP-binding</keyword>
<dbReference type="PANTHER" id="PTHR47959:SF17">
    <property type="entry name" value="ATP-DEPENDENT RNA HELICASE DEAD BOX FAMILY"/>
    <property type="match status" value="1"/>
</dbReference>
<evidence type="ECO:0000259" key="11">
    <source>
        <dbReference type="PROSITE" id="PS51195"/>
    </source>
</evidence>
<reference evidence="12 13" key="1">
    <citation type="journal article" date="2020" name="Microorganisms">
        <title>Osmotic Adaptation and Compatible Solute Biosynthesis of Phototrophic Bacteria as Revealed from Genome Analyses.</title>
        <authorList>
            <person name="Imhoff J.F."/>
            <person name="Rahn T."/>
            <person name="Kunzel S."/>
            <person name="Keller A."/>
            <person name="Neulinger S.C."/>
        </authorList>
    </citation>
    <scope>NUCLEOTIDE SEQUENCE [LARGE SCALE GENOMIC DNA]</scope>
    <source>
        <strain evidence="12 13">DSM 25653</strain>
    </source>
</reference>
<feature type="compositionally biased region" description="Basic residues" evidence="8">
    <location>
        <begin position="473"/>
        <end position="489"/>
    </location>
</feature>
<evidence type="ECO:0008006" key="14">
    <source>
        <dbReference type="Google" id="ProtNLM"/>
    </source>
</evidence>
<evidence type="ECO:0000256" key="6">
    <source>
        <dbReference type="PROSITE-ProRule" id="PRU00552"/>
    </source>
</evidence>
<name>A0A9X0W4Y9_9GAMM</name>
<dbReference type="PROSITE" id="PS51195">
    <property type="entry name" value="Q_MOTIF"/>
    <property type="match status" value="1"/>
</dbReference>
<dbReference type="InterPro" id="IPR014014">
    <property type="entry name" value="RNA_helicase_DEAD_Q_motif"/>
</dbReference>
<dbReference type="InterPro" id="IPR000629">
    <property type="entry name" value="RNA-helicase_DEAD-box_CS"/>
</dbReference>
<dbReference type="Proteomes" id="UP001138768">
    <property type="component" value="Unassembled WGS sequence"/>
</dbReference>
<dbReference type="PROSITE" id="PS00039">
    <property type="entry name" value="DEAD_ATP_HELICASE"/>
    <property type="match status" value="1"/>
</dbReference>
<keyword evidence="2 7" id="KW-0378">Hydrolase</keyword>
<feature type="short sequence motif" description="Q motif" evidence="6">
    <location>
        <begin position="3"/>
        <end position="31"/>
    </location>
</feature>
<evidence type="ECO:0000259" key="10">
    <source>
        <dbReference type="PROSITE" id="PS51194"/>
    </source>
</evidence>
<dbReference type="GO" id="GO:0016787">
    <property type="term" value="F:hydrolase activity"/>
    <property type="evidence" value="ECO:0007669"/>
    <property type="project" value="UniProtKB-KW"/>
</dbReference>
<feature type="region of interest" description="Disordered" evidence="8">
    <location>
        <begin position="378"/>
        <end position="432"/>
    </location>
</feature>
<feature type="compositionally biased region" description="Low complexity" evidence="8">
    <location>
        <begin position="404"/>
        <end position="432"/>
    </location>
</feature>
<feature type="domain" description="Helicase ATP-binding" evidence="9">
    <location>
        <begin position="34"/>
        <end position="207"/>
    </location>
</feature>
<comment type="caution">
    <text evidence="12">The sequence shown here is derived from an EMBL/GenBank/DDBJ whole genome shotgun (WGS) entry which is preliminary data.</text>
</comment>
<dbReference type="GO" id="GO:0005524">
    <property type="term" value="F:ATP binding"/>
    <property type="evidence" value="ECO:0007669"/>
    <property type="project" value="UniProtKB-KW"/>
</dbReference>
<dbReference type="InterPro" id="IPR001650">
    <property type="entry name" value="Helicase_C-like"/>
</dbReference>
<dbReference type="SMART" id="SM00487">
    <property type="entry name" value="DEXDc"/>
    <property type="match status" value="1"/>
</dbReference>
<dbReference type="InterPro" id="IPR044742">
    <property type="entry name" value="DEAD/DEAH_RhlB"/>
</dbReference>
<keyword evidence="3 7" id="KW-0347">Helicase</keyword>
<keyword evidence="1 7" id="KW-0547">Nucleotide-binding</keyword>
<sequence length="515" mass="55058">MTNSFDAFDLDEPLQRAIANAGWQQPTPVQQRVIPAVLEGRDLLASAATGSGKTGAFLLPMLQRLSEEPAPDGGIRALVLVPTRELASQTQSEFLSLGSRTRLTAAVIVGGEDRGRQVSALRKNPDLVIATPGRLLEHLETGEADLTQLSFLVLDEADRMLDLGFAADVITLIGASNRARQSLLFSATLKHGGLRPITDHLLKDPLVIEIDAIRAAHPDISHQIILSDELPHKQALLRWLLQNETYEKALVFTNTRARADAIGAFLVGEQVRAAVLHGELDQRERKRVMGLFERAQVSVLVASDVAARGLDLTGVERVINLDIPRSGEDYLHRTGRTGRAGNAGIAISLVSAPEWNKMESISRWLGIEVELRRLPGLEAHFKGPNPKRKAGSKLAGKAGKAGKTGKQAGKTLGSKTGNSRTSATAKNSAKSSAKSAAKSGANASPYAASPYAASPYAASAKGSGATKAEAPKPKQRLRDRKNIGKRRKPSSTEGSSTERIDAGFAPPKRRPDSNG</sequence>
<dbReference type="PROSITE" id="PS51192">
    <property type="entry name" value="HELICASE_ATP_BIND_1"/>
    <property type="match status" value="1"/>
</dbReference>
<proteinExistence type="inferred from homology"/>
<protein>
    <recommendedName>
        <fullName evidence="14">DEAD/DEAH box helicase</fullName>
    </recommendedName>
</protein>
<feature type="region of interest" description="Disordered" evidence="8">
    <location>
        <begin position="455"/>
        <end position="515"/>
    </location>
</feature>
<evidence type="ECO:0000313" key="13">
    <source>
        <dbReference type="Proteomes" id="UP001138768"/>
    </source>
</evidence>
<dbReference type="CDD" id="cd00268">
    <property type="entry name" value="DEADc"/>
    <property type="match status" value="1"/>
</dbReference>
<dbReference type="SMART" id="SM00490">
    <property type="entry name" value="HELICc"/>
    <property type="match status" value="1"/>
</dbReference>
<dbReference type="GO" id="GO:0003676">
    <property type="term" value="F:nucleic acid binding"/>
    <property type="evidence" value="ECO:0007669"/>
    <property type="project" value="InterPro"/>
</dbReference>
<keyword evidence="13" id="KW-1185">Reference proteome</keyword>